<name>A0ABY6UUD1_BIOOC</name>
<keyword evidence="3" id="KW-1185">Reference proteome</keyword>
<accession>A0ABY6UUD1</accession>
<protein>
    <submittedName>
        <fullName evidence="2">Uncharacterized protein</fullName>
    </submittedName>
</protein>
<gene>
    <name evidence="2" type="ORF">CLO192961_LOCUS396679</name>
</gene>
<dbReference type="EMBL" id="CABFNS010000897">
    <property type="protein sequence ID" value="VUC34847.1"/>
    <property type="molecule type" value="Genomic_DNA"/>
</dbReference>
<feature type="region of interest" description="Disordered" evidence="1">
    <location>
        <begin position="346"/>
        <end position="394"/>
    </location>
</feature>
<comment type="caution">
    <text evidence="2">The sequence shown here is derived from an EMBL/GenBank/DDBJ whole genome shotgun (WGS) entry which is preliminary data.</text>
</comment>
<sequence>MGVKEVLPILQRNKAVREATKKFAQAAAQAAAVSSQSPVVKLIQAGYGLYSVGDSIRRGNDVEQNLNALLPKVGDVAGAVMEFIPSMQVMGKCVCDSAKVFTSFSSMATVVGIGANIIVTYQGVQALELIGARLQDISTHLAAQNALRAQRDFPAYVYKMIQQRLGETMDDAACDHWFFLYHPDNDWYPEFYHLLEKNPVGPRFCGYTNQIDTAFVFMLATRRRQVEKERRAADAGKSVRPVRIHLLIPAYQPILIAEPLQIPKEMGDFVMEGRINSNKEFVWFNLPQEQRRHCLDIGLWVPPPQGWCDWALSSMGLKVPPRLMPRRVLGQRQQLRYGRGGALEQVQGIDGDEGSSPTVDISPAGVERRSRATALDRRPKKQRRRAQSEQPKAK</sequence>
<evidence type="ECO:0000313" key="3">
    <source>
        <dbReference type="Proteomes" id="UP000766486"/>
    </source>
</evidence>
<feature type="compositionally biased region" description="Basic and acidic residues" evidence="1">
    <location>
        <begin position="366"/>
        <end position="377"/>
    </location>
</feature>
<organism evidence="2 3">
    <name type="scientific">Bionectria ochroleuca</name>
    <name type="common">Gliocladium roseum</name>
    <dbReference type="NCBI Taxonomy" id="29856"/>
    <lineage>
        <taxon>Eukaryota</taxon>
        <taxon>Fungi</taxon>
        <taxon>Dikarya</taxon>
        <taxon>Ascomycota</taxon>
        <taxon>Pezizomycotina</taxon>
        <taxon>Sordariomycetes</taxon>
        <taxon>Hypocreomycetidae</taxon>
        <taxon>Hypocreales</taxon>
        <taxon>Bionectriaceae</taxon>
        <taxon>Clonostachys</taxon>
    </lineage>
</organism>
<evidence type="ECO:0000313" key="2">
    <source>
        <dbReference type="EMBL" id="VUC34847.1"/>
    </source>
</evidence>
<dbReference type="Proteomes" id="UP000766486">
    <property type="component" value="Unassembled WGS sequence"/>
</dbReference>
<dbReference type="Pfam" id="PF20219">
    <property type="entry name" value="DUF6579"/>
    <property type="match status" value="1"/>
</dbReference>
<evidence type="ECO:0000256" key="1">
    <source>
        <dbReference type="SAM" id="MobiDB-lite"/>
    </source>
</evidence>
<proteinExistence type="predicted"/>
<dbReference type="InterPro" id="IPR046486">
    <property type="entry name" value="DUF6579"/>
</dbReference>
<reference evidence="2 3" key="1">
    <citation type="submission" date="2019-06" db="EMBL/GenBank/DDBJ databases">
        <authorList>
            <person name="Broberg M."/>
        </authorList>
    </citation>
    <scope>NUCLEOTIDE SEQUENCE [LARGE SCALE GENOMIC DNA]</scope>
</reference>